<feature type="region of interest" description="Disordered" evidence="5">
    <location>
        <begin position="1"/>
        <end position="26"/>
    </location>
</feature>
<dbReference type="PROSITE" id="PS50089">
    <property type="entry name" value="ZF_RING_2"/>
    <property type="match status" value="1"/>
</dbReference>
<evidence type="ECO:0000256" key="4">
    <source>
        <dbReference type="PROSITE-ProRule" id="PRU00175"/>
    </source>
</evidence>
<dbReference type="EMBL" id="QGNW01001680">
    <property type="protein sequence ID" value="RVW33389.1"/>
    <property type="molecule type" value="Genomic_DNA"/>
</dbReference>
<evidence type="ECO:0000256" key="2">
    <source>
        <dbReference type="ARBA" id="ARBA00022771"/>
    </source>
</evidence>
<dbReference type="AlphaFoldDB" id="A0A438DD77"/>
<evidence type="ECO:0000313" key="8">
    <source>
        <dbReference type="Proteomes" id="UP000288805"/>
    </source>
</evidence>
<dbReference type="Gene3D" id="3.30.40.10">
    <property type="entry name" value="Zinc/RING finger domain, C3HC4 (zinc finger)"/>
    <property type="match status" value="1"/>
</dbReference>
<dbReference type="InterPro" id="IPR001841">
    <property type="entry name" value="Znf_RING"/>
</dbReference>
<evidence type="ECO:0000256" key="3">
    <source>
        <dbReference type="ARBA" id="ARBA00022833"/>
    </source>
</evidence>
<dbReference type="Pfam" id="PF13920">
    <property type="entry name" value="zf-C3HC4_3"/>
    <property type="match status" value="1"/>
</dbReference>
<keyword evidence="3" id="KW-0862">Zinc</keyword>
<keyword evidence="1" id="KW-0479">Metal-binding</keyword>
<dbReference type="PANTHER" id="PTHR46858">
    <property type="entry name" value="OS05G0521000 PROTEIN"/>
    <property type="match status" value="1"/>
</dbReference>
<proteinExistence type="predicted"/>
<dbReference type="PANTHER" id="PTHR46858:SF7">
    <property type="entry name" value="RING-TYPE DOMAIN-CONTAINING PROTEIN"/>
    <property type="match status" value="1"/>
</dbReference>
<accession>A0A438DD77</accession>
<evidence type="ECO:0000256" key="1">
    <source>
        <dbReference type="ARBA" id="ARBA00022723"/>
    </source>
</evidence>
<name>A0A438DD77_VITVI</name>
<sequence length="188" mass="19506">MFQAMHPPAFLHNAQTPAVPPTAPPTAEDLELAMAINASIHWNNSVNITNHNCPDALVAPVAPASSKASSSECVVHEAGPSTNSTQHIQIETHIPDIPVQASTASAPPIADEVVDDAFETSAAASEQSKEGGAASSCVICLDAPIEGACIPCGHMAGCMSCLNEIKAKKWGCPVCRAKIDQVVKLYSV</sequence>
<keyword evidence="2 4" id="KW-0863">Zinc-finger</keyword>
<evidence type="ECO:0000256" key="5">
    <source>
        <dbReference type="SAM" id="MobiDB-lite"/>
    </source>
</evidence>
<dbReference type="InterPro" id="IPR013083">
    <property type="entry name" value="Znf_RING/FYVE/PHD"/>
</dbReference>
<evidence type="ECO:0000313" key="7">
    <source>
        <dbReference type="EMBL" id="RVW33389.1"/>
    </source>
</evidence>
<comment type="caution">
    <text evidence="7">The sequence shown here is derived from an EMBL/GenBank/DDBJ whole genome shotgun (WGS) entry which is preliminary data.</text>
</comment>
<dbReference type="GO" id="GO:0008270">
    <property type="term" value="F:zinc ion binding"/>
    <property type="evidence" value="ECO:0007669"/>
    <property type="project" value="UniProtKB-KW"/>
</dbReference>
<reference evidence="7 8" key="1">
    <citation type="journal article" date="2018" name="PLoS Genet.">
        <title>Population sequencing reveals clonal diversity and ancestral inbreeding in the grapevine cultivar Chardonnay.</title>
        <authorList>
            <person name="Roach M.J."/>
            <person name="Johnson D.L."/>
            <person name="Bohlmann J."/>
            <person name="van Vuuren H.J."/>
            <person name="Jones S.J."/>
            <person name="Pretorius I.S."/>
            <person name="Schmidt S.A."/>
            <person name="Borneman A.R."/>
        </authorList>
    </citation>
    <scope>NUCLEOTIDE SEQUENCE [LARGE SCALE GENOMIC DNA]</scope>
    <source>
        <strain evidence="8">cv. Chardonnay</strain>
        <tissue evidence="7">Leaf</tissue>
    </source>
</reference>
<dbReference type="SUPFAM" id="SSF57850">
    <property type="entry name" value="RING/U-box"/>
    <property type="match status" value="1"/>
</dbReference>
<protein>
    <submittedName>
        <fullName evidence="7">Putative E3 ubiquitin-protein ligase XBAT35</fullName>
    </submittedName>
</protein>
<evidence type="ECO:0000259" key="6">
    <source>
        <dbReference type="PROSITE" id="PS50089"/>
    </source>
</evidence>
<gene>
    <name evidence="7" type="primary">XBAT35_3</name>
    <name evidence="7" type="ORF">CK203_094255</name>
</gene>
<dbReference type="SMART" id="SM00184">
    <property type="entry name" value="RING"/>
    <property type="match status" value="1"/>
</dbReference>
<dbReference type="Proteomes" id="UP000288805">
    <property type="component" value="Unassembled WGS sequence"/>
</dbReference>
<feature type="domain" description="RING-type" evidence="6">
    <location>
        <begin position="137"/>
        <end position="176"/>
    </location>
</feature>
<organism evidence="7 8">
    <name type="scientific">Vitis vinifera</name>
    <name type="common">Grape</name>
    <dbReference type="NCBI Taxonomy" id="29760"/>
    <lineage>
        <taxon>Eukaryota</taxon>
        <taxon>Viridiplantae</taxon>
        <taxon>Streptophyta</taxon>
        <taxon>Embryophyta</taxon>
        <taxon>Tracheophyta</taxon>
        <taxon>Spermatophyta</taxon>
        <taxon>Magnoliopsida</taxon>
        <taxon>eudicotyledons</taxon>
        <taxon>Gunneridae</taxon>
        <taxon>Pentapetalae</taxon>
        <taxon>rosids</taxon>
        <taxon>Vitales</taxon>
        <taxon>Vitaceae</taxon>
        <taxon>Viteae</taxon>
        <taxon>Vitis</taxon>
    </lineage>
</organism>